<accession>A0A6J7W1F5</accession>
<feature type="compositionally biased region" description="Polar residues" evidence="1">
    <location>
        <begin position="111"/>
        <end position="125"/>
    </location>
</feature>
<gene>
    <name evidence="2" type="ORF">UFOVP147_8</name>
</gene>
<feature type="compositionally biased region" description="Basic and acidic residues" evidence="1">
    <location>
        <begin position="86"/>
        <end position="96"/>
    </location>
</feature>
<protein>
    <submittedName>
        <fullName evidence="2">Uncharacterized protein</fullName>
    </submittedName>
</protein>
<feature type="region of interest" description="Disordered" evidence="1">
    <location>
        <begin position="30"/>
        <end position="125"/>
    </location>
</feature>
<proteinExistence type="predicted"/>
<evidence type="ECO:0000313" key="2">
    <source>
        <dbReference type="EMBL" id="CAB5144375.1"/>
    </source>
</evidence>
<name>A0A6J7W1F5_9CAUD</name>
<feature type="compositionally biased region" description="Polar residues" evidence="1">
    <location>
        <begin position="30"/>
        <end position="48"/>
    </location>
</feature>
<dbReference type="EMBL" id="LR798196">
    <property type="protein sequence ID" value="CAB5144375.1"/>
    <property type="molecule type" value="Genomic_DNA"/>
</dbReference>
<reference evidence="2" key="1">
    <citation type="submission" date="2020-05" db="EMBL/GenBank/DDBJ databases">
        <authorList>
            <person name="Chiriac C."/>
            <person name="Salcher M."/>
            <person name="Ghai R."/>
            <person name="Kavagutti S V."/>
        </authorList>
    </citation>
    <scope>NUCLEOTIDE SEQUENCE</scope>
</reference>
<organism evidence="2">
    <name type="scientific">uncultured Caudovirales phage</name>
    <dbReference type="NCBI Taxonomy" id="2100421"/>
    <lineage>
        <taxon>Viruses</taxon>
        <taxon>Duplodnaviria</taxon>
        <taxon>Heunggongvirae</taxon>
        <taxon>Uroviricota</taxon>
        <taxon>Caudoviricetes</taxon>
        <taxon>Peduoviridae</taxon>
        <taxon>Maltschvirus</taxon>
        <taxon>Maltschvirus maltsch</taxon>
    </lineage>
</organism>
<evidence type="ECO:0000256" key="1">
    <source>
        <dbReference type="SAM" id="MobiDB-lite"/>
    </source>
</evidence>
<sequence>MKLTIDIDLNTDSREQIAMVANLLNTVTNASRRPTSTQPQVVENSGSTGPVLDLSPGDSAVTGAAVPGAEPEPNAAPVVVKRTRRTKAEIEADAAKEAAAPVEKSAEPATETASTEPVAQAGSTAPTVTLDDVRTALQAFTAAKGVPAGIELLKEFGAARISELKAEQFSAFILKCGGAA</sequence>
<feature type="compositionally biased region" description="Low complexity" evidence="1">
    <location>
        <begin position="97"/>
        <end position="109"/>
    </location>
</feature>